<gene>
    <name evidence="2" type="ORF">S01H4_38851</name>
</gene>
<reference evidence="2" key="1">
    <citation type="journal article" date="2014" name="Front. Microbiol.">
        <title>High frequency of phylogenetically diverse reductive dehalogenase-homologous genes in deep subseafloor sedimentary metagenomes.</title>
        <authorList>
            <person name="Kawai M."/>
            <person name="Futagami T."/>
            <person name="Toyoda A."/>
            <person name="Takaki Y."/>
            <person name="Nishi S."/>
            <person name="Hori S."/>
            <person name="Arai W."/>
            <person name="Tsubouchi T."/>
            <person name="Morono Y."/>
            <person name="Uchiyama I."/>
            <person name="Ito T."/>
            <person name="Fujiyama A."/>
            <person name="Inagaki F."/>
            <person name="Takami H."/>
        </authorList>
    </citation>
    <scope>NUCLEOTIDE SEQUENCE</scope>
    <source>
        <strain evidence="2">Expedition CK06-06</strain>
    </source>
</reference>
<comment type="caution">
    <text evidence="2">The sequence shown here is derived from an EMBL/GenBank/DDBJ whole genome shotgun (WGS) entry which is preliminary data.</text>
</comment>
<evidence type="ECO:0000256" key="1">
    <source>
        <dbReference type="SAM" id="Phobius"/>
    </source>
</evidence>
<dbReference type="EMBL" id="BART01020993">
    <property type="protein sequence ID" value="GAG94780.1"/>
    <property type="molecule type" value="Genomic_DNA"/>
</dbReference>
<name>X1BIC1_9ZZZZ</name>
<keyword evidence="1" id="KW-0812">Transmembrane</keyword>
<protein>
    <submittedName>
        <fullName evidence="2">Uncharacterized protein</fullName>
    </submittedName>
</protein>
<feature type="transmembrane region" description="Helical" evidence="1">
    <location>
        <begin position="84"/>
        <end position="105"/>
    </location>
</feature>
<keyword evidence="1" id="KW-1133">Transmembrane helix</keyword>
<accession>X1BIC1</accession>
<feature type="non-terminal residue" evidence="2">
    <location>
        <position position="1"/>
    </location>
</feature>
<dbReference type="AlphaFoldDB" id="X1BIC1"/>
<organism evidence="2">
    <name type="scientific">marine sediment metagenome</name>
    <dbReference type="NCBI Taxonomy" id="412755"/>
    <lineage>
        <taxon>unclassified sequences</taxon>
        <taxon>metagenomes</taxon>
        <taxon>ecological metagenomes</taxon>
    </lineage>
</organism>
<sequence length="117" mass="13678">DQNETINDYSYSQQVMLYVYDSGDSIIYSDYVWINSTTTIVIPLVDIPYNVRLEYDQDVIAQLGDENITYIESLVDVEEEKGKIFGFDVSLLLIFFVVPLIYLIYKLKIKQKRNSKN</sequence>
<keyword evidence="1" id="KW-0472">Membrane</keyword>
<evidence type="ECO:0000313" key="2">
    <source>
        <dbReference type="EMBL" id="GAG94780.1"/>
    </source>
</evidence>
<proteinExistence type="predicted"/>